<reference evidence="1 2" key="1">
    <citation type="submission" date="2019-04" db="EMBL/GenBank/DDBJ databases">
        <authorList>
            <person name="Hwang J.C."/>
        </authorList>
    </citation>
    <scope>NUCLEOTIDE SEQUENCE [LARGE SCALE GENOMIC DNA]</scope>
    <source>
        <strain evidence="1 2">IMCC35001</strain>
    </source>
</reference>
<dbReference type="Gene3D" id="3.30.1490.300">
    <property type="match status" value="1"/>
</dbReference>
<dbReference type="Gene3D" id="3.30.420.40">
    <property type="match status" value="2"/>
</dbReference>
<protein>
    <recommendedName>
        <fullName evidence="3">MSHA biogenesis protein MshI</fullName>
    </recommendedName>
</protein>
<name>A0A4U1BJ54_9GAMM</name>
<dbReference type="Proteomes" id="UP000305674">
    <property type="component" value="Unassembled WGS sequence"/>
</dbReference>
<evidence type="ECO:0000313" key="2">
    <source>
        <dbReference type="Proteomes" id="UP000305674"/>
    </source>
</evidence>
<comment type="caution">
    <text evidence="1">The sequence shown here is derived from an EMBL/GenBank/DDBJ whole genome shotgun (WGS) entry which is preliminary data.</text>
</comment>
<keyword evidence="2" id="KW-1185">Reference proteome</keyword>
<gene>
    <name evidence="1" type="ORF">FCL40_01195</name>
</gene>
<evidence type="ECO:0000313" key="1">
    <source>
        <dbReference type="EMBL" id="TKB51202.1"/>
    </source>
</evidence>
<dbReference type="InterPro" id="IPR043129">
    <property type="entry name" value="ATPase_NBD"/>
</dbReference>
<evidence type="ECO:0008006" key="3">
    <source>
        <dbReference type="Google" id="ProtNLM"/>
    </source>
</evidence>
<dbReference type="SUPFAM" id="SSF53067">
    <property type="entry name" value="Actin-like ATPase domain"/>
    <property type="match status" value="1"/>
</dbReference>
<dbReference type="AlphaFoldDB" id="A0A4U1BJ54"/>
<dbReference type="EMBL" id="SWCI01000001">
    <property type="protein sequence ID" value="TKB51202.1"/>
    <property type="molecule type" value="Genomic_DNA"/>
</dbReference>
<proteinExistence type="predicted"/>
<organism evidence="1 2">
    <name type="scientific">Ferrimonas sediminicola</name>
    <dbReference type="NCBI Taxonomy" id="2569538"/>
    <lineage>
        <taxon>Bacteria</taxon>
        <taxon>Pseudomonadati</taxon>
        <taxon>Pseudomonadota</taxon>
        <taxon>Gammaproteobacteria</taxon>
        <taxon>Alteromonadales</taxon>
        <taxon>Ferrimonadaceae</taxon>
        <taxon>Ferrimonas</taxon>
    </lineage>
</organism>
<accession>A0A4U1BJ54</accession>
<dbReference type="OrthoDB" id="5296002at2"/>
<sequence length="227" mass="25783">MLSSECYEVITVDRPNVEEQELVAALTWSVKDLSAIPLEHQQIDYFELKVQPAGPKKLQVVVADRRKIQPLVALLHGLKVQVELITIEEIALTNLMPKDERPHLMLCQLQENRLSLLVSVAGEFVLQRPINGVVFAEGQDELTRQTQFDAMTLELQRSLDYLDRQLRMPMPVSMSLLLPVELQQWLEPRIQSLFDLPVESIASADRDVVNCIVASVLTEQPEVQHEA</sequence>